<name>A0A7H0HV48_9ACTN</name>
<comment type="subcellular location">
    <subcellularLocation>
        <location evidence="1">Cell membrane</location>
        <topology evidence="1">Multi-pass membrane protein</topology>
    </subcellularLocation>
</comment>
<evidence type="ECO:0000256" key="9">
    <source>
        <dbReference type="SAM" id="Phobius"/>
    </source>
</evidence>
<evidence type="ECO:0000256" key="3">
    <source>
        <dbReference type="ARBA" id="ARBA00022679"/>
    </source>
</evidence>
<dbReference type="GO" id="GO:0016758">
    <property type="term" value="F:hexosyltransferase activity"/>
    <property type="evidence" value="ECO:0007669"/>
    <property type="project" value="InterPro"/>
</dbReference>
<comment type="similarity">
    <text evidence="7">Belongs to the glycosyltransferase 87 family.</text>
</comment>
<dbReference type="InterPro" id="IPR018584">
    <property type="entry name" value="GT87"/>
</dbReference>
<feature type="transmembrane region" description="Helical" evidence="9">
    <location>
        <begin position="208"/>
        <end position="226"/>
    </location>
</feature>
<keyword evidence="6 9" id="KW-0472">Membrane</keyword>
<feature type="transmembrane region" description="Helical" evidence="9">
    <location>
        <begin position="93"/>
        <end position="112"/>
    </location>
</feature>
<organism evidence="10 11">
    <name type="scientific">Streptomyces genisteinicus</name>
    <dbReference type="NCBI Taxonomy" id="2768068"/>
    <lineage>
        <taxon>Bacteria</taxon>
        <taxon>Bacillati</taxon>
        <taxon>Actinomycetota</taxon>
        <taxon>Actinomycetes</taxon>
        <taxon>Kitasatosporales</taxon>
        <taxon>Streptomycetaceae</taxon>
        <taxon>Streptomyces</taxon>
    </lineage>
</organism>
<dbReference type="KEGG" id="sgj:IAG43_16870"/>
<feature type="transmembrane region" description="Helical" evidence="9">
    <location>
        <begin position="346"/>
        <end position="366"/>
    </location>
</feature>
<dbReference type="GO" id="GO:0005886">
    <property type="term" value="C:plasma membrane"/>
    <property type="evidence" value="ECO:0007669"/>
    <property type="project" value="UniProtKB-SubCell"/>
</dbReference>
<keyword evidence="11" id="KW-1185">Reference proteome</keyword>
<dbReference type="Pfam" id="PF09594">
    <property type="entry name" value="GT87"/>
    <property type="match status" value="1"/>
</dbReference>
<evidence type="ECO:0000313" key="10">
    <source>
        <dbReference type="EMBL" id="QNP64414.1"/>
    </source>
</evidence>
<evidence type="ECO:0000256" key="8">
    <source>
        <dbReference type="SAM" id="MobiDB-lite"/>
    </source>
</evidence>
<accession>A0A7H0HV48</accession>
<gene>
    <name evidence="10" type="ORF">IAG43_16870</name>
</gene>
<proteinExistence type="inferred from homology"/>
<evidence type="ECO:0000256" key="4">
    <source>
        <dbReference type="ARBA" id="ARBA00022692"/>
    </source>
</evidence>
<reference evidence="10 11" key="1">
    <citation type="submission" date="2020-08" db="EMBL/GenBank/DDBJ databases">
        <title>A novel species.</title>
        <authorList>
            <person name="Gao J."/>
        </authorList>
    </citation>
    <scope>NUCLEOTIDE SEQUENCE [LARGE SCALE GENOMIC DNA]</scope>
    <source>
        <strain evidence="10 11">CRPJ-33</strain>
    </source>
</reference>
<keyword evidence="3" id="KW-0808">Transferase</keyword>
<protein>
    <submittedName>
        <fullName evidence="10">DUF2029 domain-containing protein</fullName>
    </submittedName>
</protein>
<dbReference type="EMBL" id="CP060825">
    <property type="protein sequence ID" value="QNP64414.1"/>
    <property type="molecule type" value="Genomic_DNA"/>
</dbReference>
<dbReference type="RefSeq" id="WP_187741550.1">
    <property type="nucleotide sequence ID" value="NZ_CP060825.1"/>
</dbReference>
<evidence type="ECO:0000256" key="7">
    <source>
        <dbReference type="ARBA" id="ARBA00024033"/>
    </source>
</evidence>
<sequence>MTPRENAGRPLRWPGTAHGRVVLLIAMAGAVLLFLATVPLHRGWFDLGVYHGAVRHWTYGGALYDYLVPGTRYGFTYPPFAALCMLPLAVAPWPAAVAVMLLLNTAAAVLIVRGTAGPVTGARGWTPWYAIGLAVCAYALLEPVRDTVSFGQVNLLLLALVLADTRPAARGGRAARWAGAGIGIAAAVKLTPAVFIGWLILTRRRRAAANAVAVALAATAVAAWAAPGASRVYWTDALWRTDRVGSLSYVSNQSWQGVLARLAEPHEPDRLLWLLGAAALTAVWAVRVRRAHAAGNHAAGVALTGVLACLVSPVTWVHHLVWLTPALGVLAAAALRAPAGAPRRRLAVWAVALPVLLSSSLVWLWSADPSGAGGFLGGNLYVWISLGLLCALPAGPSAPRGRGSRGADGAAPPADRPRLPTR</sequence>
<feature type="transmembrane region" description="Helical" evidence="9">
    <location>
        <begin position="372"/>
        <end position="395"/>
    </location>
</feature>
<feature type="transmembrane region" description="Helical" evidence="9">
    <location>
        <begin position="124"/>
        <end position="141"/>
    </location>
</feature>
<feature type="transmembrane region" description="Helical" evidence="9">
    <location>
        <begin position="270"/>
        <end position="286"/>
    </location>
</feature>
<dbReference type="AlphaFoldDB" id="A0A7H0HV48"/>
<evidence type="ECO:0000256" key="6">
    <source>
        <dbReference type="ARBA" id="ARBA00023136"/>
    </source>
</evidence>
<keyword evidence="2" id="KW-1003">Cell membrane</keyword>
<keyword evidence="4 9" id="KW-0812">Transmembrane</keyword>
<keyword evidence="5 9" id="KW-1133">Transmembrane helix</keyword>
<feature type="region of interest" description="Disordered" evidence="8">
    <location>
        <begin position="398"/>
        <end position="422"/>
    </location>
</feature>
<feature type="compositionally biased region" description="Low complexity" evidence="8">
    <location>
        <begin position="398"/>
        <end position="413"/>
    </location>
</feature>
<feature type="transmembrane region" description="Helical" evidence="9">
    <location>
        <begin position="21"/>
        <end position="40"/>
    </location>
</feature>
<evidence type="ECO:0000256" key="1">
    <source>
        <dbReference type="ARBA" id="ARBA00004651"/>
    </source>
</evidence>
<evidence type="ECO:0000256" key="2">
    <source>
        <dbReference type="ARBA" id="ARBA00022475"/>
    </source>
</evidence>
<evidence type="ECO:0000256" key="5">
    <source>
        <dbReference type="ARBA" id="ARBA00022989"/>
    </source>
</evidence>
<feature type="transmembrane region" description="Helical" evidence="9">
    <location>
        <begin position="298"/>
        <end position="316"/>
    </location>
</feature>
<dbReference type="Proteomes" id="UP000516230">
    <property type="component" value="Chromosome"/>
</dbReference>
<feature type="transmembrane region" description="Helical" evidence="9">
    <location>
        <begin position="322"/>
        <end position="339"/>
    </location>
</feature>
<feature type="transmembrane region" description="Helical" evidence="9">
    <location>
        <begin position="177"/>
        <end position="201"/>
    </location>
</feature>
<evidence type="ECO:0000313" key="11">
    <source>
        <dbReference type="Proteomes" id="UP000516230"/>
    </source>
</evidence>